<dbReference type="PROSITE" id="PS01117">
    <property type="entry name" value="HTH_MARR_1"/>
    <property type="match status" value="1"/>
</dbReference>
<keyword evidence="3" id="KW-0804">Transcription</keyword>
<dbReference type="AlphaFoldDB" id="A0A2N9K918"/>
<dbReference type="SUPFAM" id="SSF46785">
    <property type="entry name" value="Winged helix' DNA-binding domain"/>
    <property type="match status" value="1"/>
</dbReference>
<dbReference type="EMBL" id="OKQR01000001">
    <property type="protein sequence ID" value="SPD91551.1"/>
    <property type="molecule type" value="Genomic_DNA"/>
</dbReference>
<dbReference type="PANTHER" id="PTHR42756:SF2">
    <property type="entry name" value="MARR FAMILY REGULATORY PROTEIN"/>
    <property type="match status" value="1"/>
</dbReference>
<gene>
    <name evidence="5" type="ORF">LES8486_00532</name>
    <name evidence="6" type="ORF">LES9216_00679</name>
</gene>
<dbReference type="InterPro" id="IPR000835">
    <property type="entry name" value="HTH_MarR-typ"/>
</dbReference>
<accession>A0A2N9K918</accession>
<keyword evidence="1" id="KW-0805">Transcription regulation</keyword>
<dbReference type="EMBL" id="OKQU01000001">
    <property type="protein sequence ID" value="SPE06776.1"/>
    <property type="molecule type" value="Genomic_DNA"/>
</dbReference>
<dbReference type="Proteomes" id="UP000237923">
    <property type="component" value="Unassembled WGS sequence"/>
</dbReference>
<organism evidence="6 7">
    <name type="scientific">Leuconostoc suionicum</name>
    <dbReference type="NCBI Taxonomy" id="1511761"/>
    <lineage>
        <taxon>Bacteria</taxon>
        <taxon>Bacillati</taxon>
        <taxon>Bacillota</taxon>
        <taxon>Bacilli</taxon>
        <taxon>Lactobacillales</taxon>
        <taxon>Lactobacillaceae</taxon>
        <taxon>Leuconostoc</taxon>
    </lineage>
</organism>
<dbReference type="Proteomes" id="UP000239237">
    <property type="component" value="Unassembled WGS sequence"/>
</dbReference>
<evidence type="ECO:0000313" key="5">
    <source>
        <dbReference type="EMBL" id="SPD91551.1"/>
    </source>
</evidence>
<name>A0A2N9K918_9LACO</name>
<reference evidence="6 7" key="2">
    <citation type="submission" date="2018-02" db="EMBL/GenBank/DDBJ databases">
        <authorList>
            <person name="Cohen D.B."/>
            <person name="Kent A.D."/>
        </authorList>
    </citation>
    <scope>NUCLEOTIDE SEQUENCE [LARGE SCALE GENOMIC DNA]</scope>
    <source>
        <strain evidence="6 7">CECT 9216</strain>
    </source>
</reference>
<dbReference type="GeneID" id="99674102"/>
<evidence type="ECO:0000313" key="7">
    <source>
        <dbReference type="Proteomes" id="UP000237923"/>
    </source>
</evidence>
<dbReference type="RefSeq" id="WP_072613604.1">
    <property type="nucleotide sequence ID" value="NZ_AP017935.1"/>
</dbReference>
<dbReference type="PRINTS" id="PR00598">
    <property type="entry name" value="HTHMARR"/>
</dbReference>
<evidence type="ECO:0000313" key="6">
    <source>
        <dbReference type="EMBL" id="SPE06776.1"/>
    </source>
</evidence>
<dbReference type="SMART" id="SM00347">
    <property type="entry name" value="HTH_MARR"/>
    <property type="match status" value="1"/>
</dbReference>
<dbReference type="PANTHER" id="PTHR42756">
    <property type="entry name" value="TRANSCRIPTIONAL REGULATOR, MARR"/>
    <property type="match status" value="1"/>
</dbReference>
<dbReference type="InterPro" id="IPR036388">
    <property type="entry name" value="WH-like_DNA-bd_sf"/>
</dbReference>
<dbReference type="GO" id="GO:0003677">
    <property type="term" value="F:DNA binding"/>
    <property type="evidence" value="ECO:0007669"/>
    <property type="project" value="UniProtKB-KW"/>
</dbReference>
<dbReference type="Gene3D" id="1.10.10.10">
    <property type="entry name" value="Winged helix-like DNA-binding domain superfamily/Winged helix DNA-binding domain"/>
    <property type="match status" value="1"/>
</dbReference>
<dbReference type="PROSITE" id="PS50995">
    <property type="entry name" value="HTH_MARR_2"/>
    <property type="match status" value="1"/>
</dbReference>
<keyword evidence="8" id="KW-1185">Reference proteome</keyword>
<evidence type="ECO:0000313" key="8">
    <source>
        <dbReference type="Proteomes" id="UP000239237"/>
    </source>
</evidence>
<sequence length="132" mass="15437">MFEIIRNIGSITRKLQIQSNKKFNSLNLGNNRFIYIIRICEKPGMFLGEIADQLSIDRTTAFRTIKNLEKLGYIITVEDTKDKRLRRLYPTKSASEIYPKLNAFEQTSSDTLLKKLDSHEREQLLLLLNKIM</sequence>
<dbReference type="InterPro" id="IPR036390">
    <property type="entry name" value="WH_DNA-bd_sf"/>
</dbReference>
<evidence type="ECO:0000259" key="4">
    <source>
        <dbReference type="PROSITE" id="PS50995"/>
    </source>
</evidence>
<feature type="domain" description="HTH marR-type" evidence="4">
    <location>
        <begin position="1"/>
        <end position="132"/>
    </location>
</feature>
<dbReference type="KEGG" id="lsu:A6B45_04805"/>
<evidence type="ECO:0000256" key="1">
    <source>
        <dbReference type="ARBA" id="ARBA00023015"/>
    </source>
</evidence>
<reference evidence="5 8" key="1">
    <citation type="submission" date="2018-02" db="EMBL/GenBank/DDBJ databases">
        <authorList>
            <person name="Rodrigo-Torres L."/>
            <person name="Arahal R. D."/>
            <person name="Lucena T."/>
        </authorList>
    </citation>
    <scope>NUCLEOTIDE SEQUENCE [LARGE SCALE GENOMIC DNA]</scope>
    <source>
        <strain evidence="5 8">CECT 8486</strain>
    </source>
</reference>
<evidence type="ECO:0000256" key="2">
    <source>
        <dbReference type="ARBA" id="ARBA00023125"/>
    </source>
</evidence>
<dbReference type="GO" id="GO:0003700">
    <property type="term" value="F:DNA-binding transcription factor activity"/>
    <property type="evidence" value="ECO:0007669"/>
    <property type="project" value="InterPro"/>
</dbReference>
<proteinExistence type="predicted"/>
<dbReference type="Pfam" id="PF12802">
    <property type="entry name" value="MarR_2"/>
    <property type="match status" value="1"/>
</dbReference>
<dbReference type="InterPro" id="IPR023187">
    <property type="entry name" value="Tscrpt_reg_MarR-type_CS"/>
</dbReference>
<protein>
    <submittedName>
        <fullName evidence="6">Transcriptional regulator SlyA</fullName>
    </submittedName>
</protein>
<keyword evidence="2" id="KW-0238">DNA-binding</keyword>
<evidence type="ECO:0000256" key="3">
    <source>
        <dbReference type="ARBA" id="ARBA00023163"/>
    </source>
</evidence>